<dbReference type="Proteomes" id="UP000221538">
    <property type="component" value="Unassembled WGS sequence"/>
</dbReference>
<sequence length="142" mass="15490">MGIPIHPPKIEDPLFQGYYDGLEAGELRITTDAETGEWIWYPPEVIPGKPDAVLEWRPVSPEGSAYSFTTVIRSLLPGDHKAEVPFTVVLFEPDDAPGVRVPGLLVGAEGVEPRCGMRLRFQPVQAGDHKIAGFAPVGVMKE</sequence>
<evidence type="ECO:0000313" key="4">
    <source>
        <dbReference type="Proteomes" id="UP000221538"/>
    </source>
</evidence>
<reference evidence="2 4" key="2">
    <citation type="journal article" date="2013" name="Environ. Sci. Technol.">
        <title>The 4-tert-butylphenol-utilizing bacterium Sphingobium fuliginis OMI can degrade bisphenols via phenolic ring hydroxylation and meta-cleavage pathway.</title>
        <authorList>
            <person name="Ogata Y."/>
            <person name="Goda S."/>
            <person name="Toyama T."/>
            <person name="Sei K."/>
            <person name="Ike M."/>
        </authorList>
    </citation>
    <scope>NUCLEOTIDE SEQUENCE [LARGE SCALE GENOMIC DNA]</scope>
    <source>
        <strain evidence="2 4">OMI</strain>
    </source>
</reference>
<dbReference type="InterPro" id="IPR012340">
    <property type="entry name" value="NA-bd_OB-fold"/>
</dbReference>
<dbReference type="KEGG" id="sbar:H5V43_05095"/>
<reference evidence="2" key="4">
    <citation type="submission" date="2017-10" db="EMBL/GenBank/DDBJ databases">
        <authorList>
            <person name="Banno H."/>
            <person name="Chua N.-H."/>
        </authorList>
    </citation>
    <scope>NUCLEOTIDE SEQUENCE</scope>
    <source>
        <strain evidence="2">OMI</strain>
    </source>
</reference>
<dbReference type="EMBL" id="BEWI01000031">
    <property type="protein sequence ID" value="GAY21535.1"/>
    <property type="molecule type" value="Genomic_DNA"/>
</dbReference>
<dbReference type="SUPFAM" id="SSF50249">
    <property type="entry name" value="Nucleic acid-binding proteins"/>
    <property type="match status" value="1"/>
</dbReference>
<evidence type="ECO:0000313" key="5">
    <source>
        <dbReference type="Proteomes" id="UP000593663"/>
    </source>
</evidence>
<dbReference type="Pfam" id="PF01796">
    <property type="entry name" value="OB_ChsH2_C"/>
    <property type="match status" value="1"/>
</dbReference>
<name>A0A292ZFC9_SPHSA</name>
<accession>A0A292ZFC9</accession>
<proteinExistence type="predicted"/>
<dbReference type="EMBL" id="CP060035">
    <property type="protein sequence ID" value="QOT72512.1"/>
    <property type="molecule type" value="Genomic_DNA"/>
</dbReference>
<protein>
    <submittedName>
        <fullName evidence="3">OB-fold domain-containing protein</fullName>
    </submittedName>
</protein>
<dbReference type="Proteomes" id="UP000593663">
    <property type="component" value="Chromosome 1"/>
</dbReference>
<reference evidence="2" key="3">
    <citation type="submission" date="2017-10" db="EMBL/GenBank/DDBJ databases">
        <title>Bioaugmenting a lab-scale membrane bioreactor with Sphingobium fuliginis OMI to degrade 4-tert-butylphenol.</title>
        <authorList>
            <person name="Takada K."/>
            <person name="Shiba T."/>
            <person name="Soda S."/>
            <person name="Inoue D."/>
            <person name="Miyake M."/>
            <person name="Eguchi M."/>
            <person name="Ike M."/>
        </authorList>
    </citation>
    <scope>NUCLEOTIDE SEQUENCE</scope>
    <source>
        <strain evidence="2">OMI</strain>
    </source>
</reference>
<dbReference type="AlphaFoldDB" id="A0A292ZFC9"/>
<reference evidence="5" key="5">
    <citation type="submission" date="2020-08" db="EMBL/GenBank/DDBJ databases">
        <title>Complete genome sequence of Sphingobium barthaii strain KK22, a high-molecular-weight polycyclic aromatic hydrocarbon-degrading soil bacterium.</title>
        <authorList>
            <person name="Mori J.F."/>
            <person name="Kanaly R.A."/>
        </authorList>
    </citation>
    <scope>NUCLEOTIDE SEQUENCE [LARGE SCALE GENOMIC DNA]</scope>
    <source>
        <strain evidence="5">KK22</strain>
    </source>
</reference>
<dbReference type="InterPro" id="IPR002878">
    <property type="entry name" value="ChsH2_C"/>
</dbReference>
<feature type="domain" description="ChsH2 C-terminal OB-fold" evidence="1">
    <location>
        <begin position="56"/>
        <end position="120"/>
    </location>
</feature>
<organism evidence="2 4">
    <name type="scientific">Sphingobium fuliginis (strain ATCC 27551)</name>
    <dbReference type="NCBI Taxonomy" id="336203"/>
    <lineage>
        <taxon>Bacteria</taxon>
        <taxon>Pseudomonadati</taxon>
        <taxon>Pseudomonadota</taxon>
        <taxon>Alphaproteobacteria</taxon>
        <taxon>Sphingomonadales</taxon>
        <taxon>Sphingomonadaceae</taxon>
        <taxon>Sphingobium</taxon>
    </lineage>
</organism>
<reference evidence="2 4" key="1">
    <citation type="journal article" date="2013" name="Biodegradation">
        <title>Occurrence of 4-tert-butylphenol (4-t-BP) biodegradation in an aquatic sample caused by the presence of Spirodela polyrrhiza and isolation of a 4-t-BP-utilizing bacterium.</title>
        <authorList>
            <person name="Ogata Y."/>
            <person name="Toyama T."/>
            <person name="Yu N."/>
            <person name="Wang X."/>
            <person name="Sei K."/>
            <person name="Ike M."/>
        </authorList>
    </citation>
    <scope>NUCLEOTIDE SEQUENCE [LARGE SCALE GENOMIC DNA]</scope>
    <source>
        <strain evidence="2 4">OMI</strain>
    </source>
</reference>
<evidence type="ECO:0000313" key="2">
    <source>
        <dbReference type="EMBL" id="GAY21535.1"/>
    </source>
</evidence>
<gene>
    <name evidence="3" type="ORF">H5V43_05095</name>
    <name evidence="2" type="ORF">SFOMI_2084</name>
</gene>
<evidence type="ECO:0000259" key="1">
    <source>
        <dbReference type="Pfam" id="PF01796"/>
    </source>
</evidence>
<dbReference type="RefSeq" id="WP_025548108.1">
    <property type="nucleotide sequence ID" value="NZ_BATN01000018.1"/>
</dbReference>
<reference evidence="3" key="6">
    <citation type="journal article" date="2021" name="Microbiol. Resour. Announc.">
        <title>Complete Genome Sequence of Sphingobium barthaii KK22, a High-Molecular-Weight Polycyclic Aromatic Hydrocarbon-Degrading Soil Bacterium.</title>
        <authorList>
            <person name="Mori J.F."/>
            <person name="Kanaly R.A."/>
        </authorList>
    </citation>
    <scope>NUCLEOTIDE SEQUENCE</scope>
    <source>
        <strain evidence="3">KK22</strain>
    </source>
</reference>
<evidence type="ECO:0000313" key="3">
    <source>
        <dbReference type="EMBL" id="QOT72512.1"/>
    </source>
</evidence>